<dbReference type="Gene3D" id="1.10.10.10">
    <property type="entry name" value="Winged helix-like DNA-binding domain superfamily/Winged helix DNA-binding domain"/>
    <property type="match status" value="1"/>
</dbReference>
<dbReference type="KEGG" id="ssyi:EKG83_06265"/>
<dbReference type="PROSITE" id="PS50043">
    <property type="entry name" value="HTH_LUXR_2"/>
    <property type="match status" value="1"/>
</dbReference>
<evidence type="ECO:0000256" key="1">
    <source>
        <dbReference type="ARBA" id="ARBA00023125"/>
    </source>
</evidence>
<dbReference type="Gene3D" id="1.25.40.10">
    <property type="entry name" value="Tetratricopeptide repeat domain"/>
    <property type="match status" value="1"/>
</dbReference>
<dbReference type="InterPro" id="IPR036388">
    <property type="entry name" value="WH-like_DNA-bd_sf"/>
</dbReference>
<organism evidence="4 5">
    <name type="scientific">Saccharothrix syringae</name>
    <name type="common">Nocardiopsis syringae</name>
    <dbReference type="NCBI Taxonomy" id="103733"/>
    <lineage>
        <taxon>Bacteria</taxon>
        <taxon>Bacillati</taxon>
        <taxon>Actinomycetota</taxon>
        <taxon>Actinomycetes</taxon>
        <taxon>Pseudonocardiales</taxon>
        <taxon>Pseudonocardiaceae</taxon>
        <taxon>Saccharothrix</taxon>
    </lineage>
</organism>
<dbReference type="SUPFAM" id="SSF46894">
    <property type="entry name" value="C-terminal effector domain of the bipartite response regulators"/>
    <property type="match status" value="1"/>
</dbReference>
<dbReference type="Proteomes" id="UP000325787">
    <property type="component" value="Chromosome"/>
</dbReference>
<dbReference type="OrthoDB" id="3197423at2"/>
<dbReference type="EMBL" id="CP034550">
    <property type="protein sequence ID" value="QFZ17120.1"/>
    <property type="molecule type" value="Genomic_DNA"/>
</dbReference>
<reference evidence="5" key="1">
    <citation type="journal article" date="2021" name="Curr. Microbiol.">
        <title>Complete genome of nocamycin-producing strain Saccharothrix syringae NRRL B-16468 reveals the biosynthetic potential for secondary metabolites.</title>
        <authorList>
            <person name="Mo X."/>
            <person name="Yang S."/>
        </authorList>
    </citation>
    <scope>NUCLEOTIDE SEQUENCE [LARGE SCALE GENOMIC DNA]</scope>
    <source>
        <strain evidence="5">ATCC 51364 / DSM 43886 / JCM 6844 / KCTC 9398 / NBRC 14523 / NRRL B-16468 / INA 2240</strain>
    </source>
</reference>
<evidence type="ECO:0000313" key="5">
    <source>
        <dbReference type="Proteomes" id="UP000325787"/>
    </source>
</evidence>
<keyword evidence="1" id="KW-0238">DNA-binding</keyword>
<name>A0A5Q0GUE4_SACSY</name>
<dbReference type="GO" id="GO:0003677">
    <property type="term" value="F:DNA binding"/>
    <property type="evidence" value="ECO:0007669"/>
    <property type="project" value="UniProtKB-KW"/>
</dbReference>
<dbReference type="InterPro" id="IPR039420">
    <property type="entry name" value="WalR-like"/>
</dbReference>
<proteinExistence type="predicted"/>
<dbReference type="SUPFAM" id="SSF48452">
    <property type="entry name" value="TPR-like"/>
    <property type="match status" value="1"/>
</dbReference>
<dbReference type="AlphaFoldDB" id="A0A5Q0GUE4"/>
<gene>
    <name evidence="4" type="ORF">EKG83_06265</name>
</gene>
<dbReference type="RefSeq" id="WP_051764417.1">
    <property type="nucleotide sequence ID" value="NZ_CP034550.1"/>
</dbReference>
<dbReference type="SMART" id="SM00421">
    <property type="entry name" value="HTH_LUXR"/>
    <property type="match status" value="1"/>
</dbReference>
<accession>A0A5Q0GUE4</accession>
<feature type="domain" description="HTH luxR-type" evidence="3">
    <location>
        <begin position="389"/>
        <end position="454"/>
    </location>
</feature>
<dbReference type="PRINTS" id="PR00038">
    <property type="entry name" value="HTHLUXR"/>
</dbReference>
<dbReference type="CDD" id="cd06170">
    <property type="entry name" value="LuxR_C_like"/>
    <property type="match status" value="1"/>
</dbReference>
<keyword evidence="5" id="KW-1185">Reference proteome</keyword>
<sequence length="460" mass="50211">MTIPGRPAADQRITAVADLREARLALDEGRPGDALELAEKAVAAFSWLDDAEGVAYGVLTQSVALGKRGLLPAALDAIDHVRRIAAANRHVGLQAWCGFSQAVVERRIDSPERSLHSLARALGLAELAKDAELIGSVLFEQAGVLRAQHHEHRAPRWAADGRCPDPGGAGPGWSGADRSGAERADGEPCARELRRAEALCAQVRDRWRHLDQPVRMARLNLLLAHVRLDLGEVERALRSCQRADQLLDGQDRPVLRAELLMARARVSCARGRHGDQLRLLAQAAELAAGAVAREVAVRAHGALSSAHERLGRLAEALHHARCQLEQYRLWELQQGRDLLRMRELDPSARLVEQLVDDAPGWRREDGRAREARSSLRGSATAERDNRRVARALRAGLTKRGIEVLRRVAGGASTSAIATDLALSPKTVQNHLQRIYRTIGVRDRAGAAVWWLDLGGEVPPG</sequence>
<dbReference type="GO" id="GO:0006355">
    <property type="term" value="P:regulation of DNA-templated transcription"/>
    <property type="evidence" value="ECO:0007669"/>
    <property type="project" value="InterPro"/>
</dbReference>
<protein>
    <submittedName>
        <fullName evidence="4">LuxR family transcriptional regulator</fullName>
    </submittedName>
</protein>
<dbReference type="InterPro" id="IPR016032">
    <property type="entry name" value="Sig_transdc_resp-reg_C-effctor"/>
</dbReference>
<dbReference type="Pfam" id="PF00196">
    <property type="entry name" value="GerE"/>
    <property type="match status" value="1"/>
</dbReference>
<evidence type="ECO:0000256" key="2">
    <source>
        <dbReference type="SAM" id="MobiDB-lite"/>
    </source>
</evidence>
<dbReference type="InterPro" id="IPR011990">
    <property type="entry name" value="TPR-like_helical_dom_sf"/>
</dbReference>
<evidence type="ECO:0000259" key="3">
    <source>
        <dbReference type="PROSITE" id="PS50043"/>
    </source>
</evidence>
<feature type="region of interest" description="Disordered" evidence="2">
    <location>
        <begin position="156"/>
        <end position="181"/>
    </location>
</feature>
<dbReference type="InterPro" id="IPR000792">
    <property type="entry name" value="Tscrpt_reg_LuxR_C"/>
</dbReference>
<dbReference type="PANTHER" id="PTHR43214">
    <property type="entry name" value="TWO-COMPONENT RESPONSE REGULATOR"/>
    <property type="match status" value="1"/>
</dbReference>
<evidence type="ECO:0000313" key="4">
    <source>
        <dbReference type="EMBL" id="QFZ17120.1"/>
    </source>
</evidence>